<keyword evidence="1" id="KW-0040">ANK repeat</keyword>
<dbReference type="OrthoDB" id="19174at2759"/>
<sequence length="114" mass="12230">MAVNIWIAASDNDIKAVKEYITSGAHTPADKDANGYTPIHAAASYGHIELLRYLINEAGGDINITDEDGDTPLHTVESVETAKFIIEELKGSPNAENDEGQTVSILQNSFAVES</sequence>
<reference evidence="3 4" key="1">
    <citation type="submission" date="2016-02" db="EMBL/GenBank/DDBJ databases">
        <title>Complete genome sequence and transcriptome regulation of the pentose utilising yeast Sugiyamaella lignohabitans.</title>
        <authorList>
            <person name="Bellasio M."/>
            <person name="Peymann A."/>
            <person name="Valli M."/>
            <person name="Sipitzky M."/>
            <person name="Graf A."/>
            <person name="Sauer M."/>
            <person name="Marx H."/>
            <person name="Mattanovich D."/>
        </authorList>
    </citation>
    <scope>NUCLEOTIDE SEQUENCE [LARGE SCALE GENOMIC DNA]</scope>
    <source>
        <strain evidence="3 4">CBS 10342</strain>
    </source>
</reference>
<dbReference type="SUPFAM" id="SSF48403">
    <property type="entry name" value="Ankyrin repeat"/>
    <property type="match status" value="1"/>
</dbReference>
<dbReference type="KEGG" id="slb:AWJ20_1278"/>
<protein>
    <submittedName>
        <fullName evidence="3">Uncharacterized protein</fullName>
    </submittedName>
</protein>
<dbReference type="PANTHER" id="PTHR46899:SF3">
    <property type="entry name" value="PROTEIN PHOSPHATASE 1 REGULATORY SUBUNIT 27"/>
    <property type="match status" value="1"/>
</dbReference>
<dbReference type="EMBL" id="CP014501">
    <property type="protein sequence ID" value="ANB13000.1"/>
    <property type="molecule type" value="Genomic_DNA"/>
</dbReference>
<name>A0A167DK23_9ASCO</name>
<organism evidence="3 4">
    <name type="scientific">Sugiyamaella lignohabitans</name>
    <dbReference type="NCBI Taxonomy" id="796027"/>
    <lineage>
        <taxon>Eukaryota</taxon>
        <taxon>Fungi</taxon>
        <taxon>Dikarya</taxon>
        <taxon>Ascomycota</taxon>
        <taxon>Saccharomycotina</taxon>
        <taxon>Dipodascomycetes</taxon>
        <taxon>Dipodascales</taxon>
        <taxon>Trichomonascaceae</taxon>
        <taxon>Sugiyamaella</taxon>
    </lineage>
</organism>
<dbReference type="Proteomes" id="UP000189580">
    <property type="component" value="Chromosome a"/>
</dbReference>
<evidence type="ECO:0000256" key="2">
    <source>
        <dbReference type="SAM" id="MobiDB-lite"/>
    </source>
</evidence>
<dbReference type="Gene3D" id="1.25.40.20">
    <property type="entry name" value="Ankyrin repeat-containing domain"/>
    <property type="match status" value="1"/>
</dbReference>
<keyword evidence="4" id="KW-1185">Reference proteome</keyword>
<dbReference type="PANTHER" id="PTHR46899">
    <property type="entry name" value="PROTEIN PHOSPHATASE 1 REGULATORY SUBUNIT 27"/>
    <property type="match status" value="1"/>
</dbReference>
<dbReference type="GeneID" id="30033062"/>
<proteinExistence type="predicted"/>
<dbReference type="PROSITE" id="PS50297">
    <property type="entry name" value="ANK_REP_REGION"/>
    <property type="match status" value="1"/>
</dbReference>
<dbReference type="AlphaFoldDB" id="A0A167DK23"/>
<dbReference type="InterPro" id="IPR002110">
    <property type="entry name" value="Ankyrin_rpt"/>
</dbReference>
<feature type="repeat" description="ANK" evidence="1">
    <location>
        <begin position="34"/>
        <end position="67"/>
    </location>
</feature>
<dbReference type="InterPro" id="IPR053080">
    <property type="entry name" value="PP1_regulatory_subunit_27"/>
</dbReference>
<feature type="compositionally biased region" description="Polar residues" evidence="2">
    <location>
        <begin position="100"/>
        <end position="114"/>
    </location>
</feature>
<dbReference type="RefSeq" id="XP_018735477.1">
    <property type="nucleotide sequence ID" value="XM_018878143.1"/>
</dbReference>
<accession>A0A167DK23</accession>
<dbReference type="PROSITE" id="PS50088">
    <property type="entry name" value="ANK_REPEAT"/>
    <property type="match status" value="1"/>
</dbReference>
<dbReference type="SMART" id="SM00248">
    <property type="entry name" value="ANK"/>
    <property type="match status" value="2"/>
</dbReference>
<dbReference type="Pfam" id="PF12796">
    <property type="entry name" value="Ank_2"/>
    <property type="match status" value="1"/>
</dbReference>
<dbReference type="InterPro" id="IPR036770">
    <property type="entry name" value="Ankyrin_rpt-contain_sf"/>
</dbReference>
<gene>
    <name evidence="3" type="ORF">AWJ20_1278</name>
</gene>
<evidence type="ECO:0000313" key="3">
    <source>
        <dbReference type="EMBL" id="ANB13000.1"/>
    </source>
</evidence>
<evidence type="ECO:0000256" key="1">
    <source>
        <dbReference type="PROSITE-ProRule" id="PRU00023"/>
    </source>
</evidence>
<evidence type="ECO:0000313" key="4">
    <source>
        <dbReference type="Proteomes" id="UP000189580"/>
    </source>
</evidence>
<feature type="region of interest" description="Disordered" evidence="2">
    <location>
        <begin position="91"/>
        <end position="114"/>
    </location>
</feature>